<dbReference type="GO" id="GO:0005737">
    <property type="term" value="C:cytoplasm"/>
    <property type="evidence" value="ECO:0007669"/>
    <property type="project" value="TreeGrafter"/>
</dbReference>
<dbReference type="PANTHER" id="PTHR24346:SF30">
    <property type="entry name" value="MATERNAL EMBRYONIC LEUCINE ZIPPER KINASE"/>
    <property type="match status" value="1"/>
</dbReference>
<dbReference type="Gene3D" id="1.10.510.10">
    <property type="entry name" value="Transferase(Phosphotransferase) domain 1"/>
    <property type="match status" value="1"/>
</dbReference>
<dbReference type="Proteomes" id="UP000321577">
    <property type="component" value="Unassembled WGS sequence"/>
</dbReference>
<dbReference type="InterPro" id="IPR000719">
    <property type="entry name" value="Prot_kinase_dom"/>
</dbReference>
<dbReference type="GO" id="GO:0005524">
    <property type="term" value="F:ATP binding"/>
    <property type="evidence" value="ECO:0007669"/>
    <property type="project" value="UniProtKB-KW"/>
</dbReference>
<dbReference type="Pfam" id="PF00069">
    <property type="entry name" value="Pkinase"/>
    <property type="match status" value="1"/>
</dbReference>
<dbReference type="EMBL" id="BKAG01000015">
    <property type="protein sequence ID" value="GEP43180.1"/>
    <property type="molecule type" value="Genomic_DNA"/>
</dbReference>
<evidence type="ECO:0000256" key="3">
    <source>
        <dbReference type="SAM" id="MobiDB-lite"/>
    </source>
</evidence>
<comment type="caution">
    <text evidence="6">The sequence shown here is derived from an EMBL/GenBank/DDBJ whole genome shotgun (WGS) entry which is preliminary data.</text>
</comment>
<dbReference type="SUPFAM" id="SSF56112">
    <property type="entry name" value="Protein kinase-like (PK-like)"/>
    <property type="match status" value="1"/>
</dbReference>
<dbReference type="RefSeq" id="WP_146850756.1">
    <property type="nucleotide sequence ID" value="NZ_BKAG01000015.1"/>
</dbReference>
<feature type="compositionally biased region" description="Pro residues" evidence="3">
    <location>
        <begin position="300"/>
        <end position="319"/>
    </location>
</feature>
<dbReference type="GO" id="GO:0004674">
    <property type="term" value="F:protein serine/threonine kinase activity"/>
    <property type="evidence" value="ECO:0007669"/>
    <property type="project" value="TreeGrafter"/>
</dbReference>
<dbReference type="PROSITE" id="PS00108">
    <property type="entry name" value="PROTEIN_KINASE_ST"/>
    <property type="match status" value="1"/>
</dbReference>
<keyword evidence="1" id="KW-0547">Nucleotide-binding</keyword>
<keyword evidence="4" id="KW-0812">Transmembrane</keyword>
<reference evidence="6 7" key="1">
    <citation type="submission" date="2019-07" db="EMBL/GenBank/DDBJ databases">
        <title>Whole genome shotgun sequence of Brevifollis gellanilyticus NBRC 108608.</title>
        <authorList>
            <person name="Hosoyama A."/>
            <person name="Uohara A."/>
            <person name="Ohji S."/>
            <person name="Ichikawa N."/>
        </authorList>
    </citation>
    <scope>NUCLEOTIDE SEQUENCE [LARGE SCALE GENOMIC DNA]</scope>
    <source>
        <strain evidence="6 7">NBRC 108608</strain>
    </source>
</reference>
<evidence type="ECO:0000256" key="1">
    <source>
        <dbReference type="ARBA" id="ARBA00022741"/>
    </source>
</evidence>
<organism evidence="6 7">
    <name type="scientific">Brevifollis gellanilyticus</name>
    <dbReference type="NCBI Taxonomy" id="748831"/>
    <lineage>
        <taxon>Bacteria</taxon>
        <taxon>Pseudomonadati</taxon>
        <taxon>Verrucomicrobiota</taxon>
        <taxon>Verrucomicrobiia</taxon>
        <taxon>Verrucomicrobiales</taxon>
        <taxon>Verrucomicrobiaceae</taxon>
    </lineage>
</organism>
<feature type="compositionally biased region" description="Low complexity" evidence="3">
    <location>
        <begin position="418"/>
        <end position="442"/>
    </location>
</feature>
<keyword evidence="7" id="KW-1185">Reference proteome</keyword>
<dbReference type="PANTHER" id="PTHR24346">
    <property type="entry name" value="MAP/MICROTUBULE AFFINITY-REGULATING KINASE"/>
    <property type="match status" value="1"/>
</dbReference>
<evidence type="ECO:0000313" key="6">
    <source>
        <dbReference type="EMBL" id="GEP43180.1"/>
    </source>
</evidence>
<evidence type="ECO:0000256" key="4">
    <source>
        <dbReference type="SAM" id="Phobius"/>
    </source>
</evidence>
<proteinExistence type="predicted"/>
<evidence type="ECO:0000256" key="2">
    <source>
        <dbReference type="ARBA" id="ARBA00022840"/>
    </source>
</evidence>
<dbReference type="AlphaFoldDB" id="A0A512M8W2"/>
<accession>A0A512M8W2</accession>
<dbReference type="OrthoDB" id="179763at2"/>
<gene>
    <name evidence="6" type="ORF">BGE01nite_24710</name>
</gene>
<feature type="region of interest" description="Disordered" evidence="3">
    <location>
        <begin position="284"/>
        <end position="371"/>
    </location>
</feature>
<dbReference type="InterPro" id="IPR011009">
    <property type="entry name" value="Kinase-like_dom_sf"/>
</dbReference>
<evidence type="ECO:0000259" key="5">
    <source>
        <dbReference type="PROSITE" id="PS50011"/>
    </source>
</evidence>
<dbReference type="InterPro" id="IPR008271">
    <property type="entry name" value="Ser/Thr_kinase_AS"/>
</dbReference>
<keyword evidence="2" id="KW-0067">ATP-binding</keyword>
<dbReference type="PROSITE" id="PS50011">
    <property type="entry name" value="PROTEIN_KINASE_DOM"/>
    <property type="match status" value="1"/>
</dbReference>
<feature type="region of interest" description="Disordered" evidence="3">
    <location>
        <begin position="412"/>
        <end position="451"/>
    </location>
</feature>
<evidence type="ECO:0000313" key="7">
    <source>
        <dbReference type="Proteomes" id="UP000321577"/>
    </source>
</evidence>
<keyword evidence="4" id="KW-1133">Transmembrane helix</keyword>
<keyword evidence="4" id="KW-0472">Membrane</keyword>
<name>A0A512M8W2_9BACT</name>
<dbReference type="SMART" id="SM00220">
    <property type="entry name" value="S_TKc"/>
    <property type="match status" value="1"/>
</dbReference>
<protein>
    <recommendedName>
        <fullName evidence="5">Protein kinase domain-containing protein</fullName>
    </recommendedName>
</protein>
<dbReference type="GO" id="GO:0035556">
    <property type="term" value="P:intracellular signal transduction"/>
    <property type="evidence" value="ECO:0007669"/>
    <property type="project" value="TreeGrafter"/>
</dbReference>
<feature type="domain" description="Protein kinase" evidence="5">
    <location>
        <begin position="6"/>
        <end position="261"/>
    </location>
</feature>
<feature type="transmembrane region" description="Helical" evidence="4">
    <location>
        <begin position="385"/>
        <end position="405"/>
    </location>
</feature>
<sequence>MHSDLFHPEKLLAAGPSAKIYRGVETATGRKVLIKVMLEDHESSYPLDRERLQLLAHSLLHVRHPQIAGLITLLPTEEEFALVYEFVPGISGRALPTEKRLSAADVRALAVQLLHAMMVGEHMRLPHGDLKPSNLIVADHPGGGLFLQVQDWGISMARAHPTPETMWFAAPERLHGAPPSSQSDLFSAAASLFYLTTGTAPAQGSTPEEILADWAHFDARGSMYAVRPDMDQPLADWLAWLLQRDPGHRPHSVGHALDVLMRTMQTGFIYQPAPAPQMAPGAVTAPLVAGGQPNAAMPRAPAPRPPQQAAPAAPAPAAPKQPQATGPIGKPQATGSLTKPLPGGPKLPGATTAALRPAKKASDETGAADAAPAVPKKPIFTKRGVIAIVLNLAALIFVLWFFHVFESAAPEEAKGGEAAESSAAPAAATPAPAKKNEATPAAVEKSGAKKK</sequence>